<sequence length="62" mass="6671">TAGTKPRTVPKFYAPLVGVTPHTPVASIAAVPTLYSKDLPYELALLLHSYYSTSLVHFGSQP</sequence>
<keyword evidence="2" id="KW-1185">Reference proteome</keyword>
<protein>
    <submittedName>
        <fullName evidence="1">Uncharacterized protein</fullName>
    </submittedName>
</protein>
<evidence type="ECO:0000313" key="2">
    <source>
        <dbReference type="Proteomes" id="UP000265520"/>
    </source>
</evidence>
<comment type="caution">
    <text evidence="1">The sequence shown here is derived from an EMBL/GenBank/DDBJ whole genome shotgun (WGS) entry which is preliminary data.</text>
</comment>
<dbReference type="AlphaFoldDB" id="A0A392VCD7"/>
<dbReference type="EMBL" id="LXQA011128858">
    <property type="protein sequence ID" value="MCI85988.1"/>
    <property type="molecule type" value="Genomic_DNA"/>
</dbReference>
<name>A0A392VCD7_9FABA</name>
<accession>A0A392VCD7</accession>
<evidence type="ECO:0000313" key="1">
    <source>
        <dbReference type="EMBL" id="MCI85988.1"/>
    </source>
</evidence>
<feature type="non-terminal residue" evidence="1">
    <location>
        <position position="1"/>
    </location>
</feature>
<reference evidence="1 2" key="1">
    <citation type="journal article" date="2018" name="Front. Plant Sci.">
        <title>Red Clover (Trifolium pratense) and Zigzag Clover (T. medium) - A Picture of Genomic Similarities and Differences.</title>
        <authorList>
            <person name="Dluhosova J."/>
            <person name="Istvanek J."/>
            <person name="Nedelnik J."/>
            <person name="Repkova J."/>
        </authorList>
    </citation>
    <scope>NUCLEOTIDE SEQUENCE [LARGE SCALE GENOMIC DNA]</scope>
    <source>
        <strain evidence="2">cv. 10/8</strain>
        <tissue evidence="1">Leaf</tissue>
    </source>
</reference>
<proteinExistence type="predicted"/>
<organism evidence="1 2">
    <name type="scientific">Trifolium medium</name>
    <dbReference type="NCBI Taxonomy" id="97028"/>
    <lineage>
        <taxon>Eukaryota</taxon>
        <taxon>Viridiplantae</taxon>
        <taxon>Streptophyta</taxon>
        <taxon>Embryophyta</taxon>
        <taxon>Tracheophyta</taxon>
        <taxon>Spermatophyta</taxon>
        <taxon>Magnoliopsida</taxon>
        <taxon>eudicotyledons</taxon>
        <taxon>Gunneridae</taxon>
        <taxon>Pentapetalae</taxon>
        <taxon>rosids</taxon>
        <taxon>fabids</taxon>
        <taxon>Fabales</taxon>
        <taxon>Fabaceae</taxon>
        <taxon>Papilionoideae</taxon>
        <taxon>50 kb inversion clade</taxon>
        <taxon>NPAAA clade</taxon>
        <taxon>Hologalegina</taxon>
        <taxon>IRL clade</taxon>
        <taxon>Trifolieae</taxon>
        <taxon>Trifolium</taxon>
    </lineage>
</organism>
<dbReference type="Proteomes" id="UP000265520">
    <property type="component" value="Unassembled WGS sequence"/>
</dbReference>